<evidence type="ECO:0008006" key="4">
    <source>
        <dbReference type="Google" id="ProtNLM"/>
    </source>
</evidence>
<reference evidence="2 3" key="1">
    <citation type="journal article" date="2020" name="Genomics">
        <title>Complete, high-quality genomes from long-read metagenomic sequencing of two wolf lichen thalli reveals enigmatic genome architecture.</title>
        <authorList>
            <person name="McKenzie S.K."/>
            <person name="Walston R.F."/>
            <person name="Allen J.L."/>
        </authorList>
    </citation>
    <scope>NUCLEOTIDE SEQUENCE [LARGE SCALE GENOMIC DNA]</scope>
    <source>
        <strain evidence="2">WasteWater1</strain>
    </source>
</reference>
<organism evidence="2 3">
    <name type="scientific">Letharia lupina</name>
    <dbReference type="NCBI Taxonomy" id="560253"/>
    <lineage>
        <taxon>Eukaryota</taxon>
        <taxon>Fungi</taxon>
        <taxon>Dikarya</taxon>
        <taxon>Ascomycota</taxon>
        <taxon>Pezizomycotina</taxon>
        <taxon>Lecanoromycetes</taxon>
        <taxon>OSLEUM clade</taxon>
        <taxon>Lecanoromycetidae</taxon>
        <taxon>Lecanorales</taxon>
        <taxon>Lecanorineae</taxon>
        <taxon>Parmeliaceae</taxon>
        <taxon>Letharia</taxon>
    </lineage>
</organism>
<protein>
    <recommendedName>
        <fullName evidence="4">Glycosyltransferase family 8 protein</fullName>
    </recommendedName>
</protein>
<keyword evidence="3" id="KW-1185">Reference proteome</keyword>
<feature type="compositionally biased region" description="Basic residues" evidence="1">
    <location>
        <begin position="25"/>
        <end position="39"/>
    </location>
</feature>
<dbReference type="GeneID" id="59338003"/>
<gene>
    <name evidence="2" type="ORF">HO133_009608</name>
</gene>
<dbReference type="EMBL" id="JACCJB010000007">
    <property type="protein sequence ID" value="KAF6225608.1"/>
    <property type="molecule type" value="Genomic_DNA"/>
</dbReference>
<accession>A0A8H6CLC9</accession>
<sequence>MGLPPAIEFAKADGLNSAQPYQKRPVNKRPVHHTSSRHAPHKRPNLLFIFTTLLFLSGYILQQQTVRSLQLALHPPPTPAIPVTDPVLQKHFGQPPGYGGGGFFYDKFLAKNRPRGGWAKVAYVQLVRRHVEVCGAVMGMREVERGESMAQRIILYPREWDGEVGGGGEGGDGDGDGKEEERRRRETSGRLLRKAAREYKVMLQAVGSIPLAEGSEAVTEEERYPLTNLLSLIHYNRILFLRPSGLILDSTPLDLLFTLPMEQPLLGLSAPEDGSMQPAILLFEPSKETYRDVISSLPEGAYPDGEFLQRVTTTPAPADGESPMTLLAQTSALGDVDAQFNATRFLDTTAYIRLSDPDLPGPEYDIPRQDYVRAMPGSKEARQAWEGVYERFRDARMGVCGLDLERVERHRSEMDDVVARENVETHGKKASEIEG</sequence>
<feature type="region of interest" description="Disordered" evidence="1">
    <location>
        <begin position="18"/>
        <end position="39"/>
    </location>
</feature>
<feature type="compositionally biased region" description="Basic and acidic residues" evidence="1">
    <location>
        <begin position="175"/>
        <end position="188"/>
    </location>
</feature>
<evidence type="ECO:0000313" key="2">
    <source>
        <dbReference type="EMBL" id="KAF6225608.1"/>
    </source>
</evidence>
<feature type="region of interest" description="Disordered" evidence="1">
    <location>
        <begin position="161"/>
        <end position="189"/>
    </location>
</feature>
<name>A0A8H6CLC9_9LECA</name>
<evidence type="ECO:0000256" key="1">
    <source>
        <dbReference type="SAM" id="MobiDB-lite"/>
    </source>
</evidence>
<dbReference type="AlphaFoldDB" id="A0A8H6CLC9"/>
<dbReference type="RefSeq" id="XP_037154317.1">
    <property type="nucleotide sequence ID" value="XM_037300469.1"/>
</dbReference>
<proteinExistence type="predicted"/>
<evidence type="ECO:0000313" key="3">
    <source>
        <dbReference type="Proteomes" id="UP000593566"/>
    </source>
</evidence>
<comment type="caution">
    <text evidence="2">The sequence shown here is derived from an EMBL/GenBank/DDBJ whole genome shotgun (WGS) entry which is preliminary data.</text>
</comment>
<dbReference type="Proteomes" id="UP000593566">
    <property type="component" value="Unassembled WGS sequence"/>
</dbReference>